<dbReference type="Pfam" id="PF09481">
    <property type="entry name" value="CRISPR_Cse1"/>
    <property type="match status" value="1"/>
</dbReference>
<dbReference type="Proteomes" id="UP001596297">
    <property type="component" value="Unassembled WGS sequence"/>
</dbReference>
<evidence type="ECO:0000313" key="1">
    <source>
        <dbReference type="EMBL" id="MFC6593168.1"/>
    </source>
</evidence>
<dbReference type="Gene3D" id="1.10.132.100">
    <property type="match status" value="1"/>
</dbReference>
<evidence type="ECO:0000313" key="2">
    <source>
        <dbReference type="Proteomes" id="UP001596297"/>
    </source>
</evidence>
<reference evidence="2" key="1">
    <citation type="journal article" date="2019" name="Int. J. Syst. Evol. Microbiol.">
        <title>The Global Catalogue of Microorganisms (GCM) 10K type strain sequencing project: providing services to taxonomists for standard genome sequencing and annotation.</title>
        <authorList>
            <consortium name="The Broad Institute Genomics Platform"/>
            <consortium name="The Broad Institute Genome Sequencing Center for Infectious Disease"/>
            <person name="Wu L."/>
            <person name="Ma J."/>
        </authorList>
    </citation>
    <scope>NUCLEOTIDE SEQUENCE [LARGE SCALE GENOMIC DNA]</scope>
    <source>
        <strain evidence="2">CGMCC 1.15772</strain>
    </source>
</reference>
<name>A0ABW1YI56_9DEIO</name>
<sequence>MQVFGQLTDQGKAFAMRQESYTLPQGFIDDPKRFYDFVNQALMDATTVGSALWKSVKDLAEELLRKEEKHPASRSPDPGDIRKLADQISAVPTYWQALETPFRAYLLDLDGDPVEATLRWHTALKRAAYRGWEAAEEAAGRNSLGLRAAQKSKRTLFGVLANLLTGKGEQSDSKRE</sequence>
<keyword evidence="2" id="KW-1185">Reference proteome</keyword>
<proteinExistence type="predicted"/>
<dbReference type="InterPro" id="IPR013381">
    <property type="entry name" value="CRISPR-assoc_prot_Cse1"/>
</dbReference>
<protein>
    <submittedName>
        <fullName evidence="1">Type I-E CRISPR-associated protein Cse1/CasA</fullName>
    </submittedName>
</protein>
<organism evidence="1 2">
    <name type="scientific">Deinococcus lacus</name>
    <dbReference type="NCBI Taxonomy" id="392561"/>
    <lineage>
        <taxon>Bacteria</taxon>
        <taxon>Thermotogati</taxon>
        <taxon>Deinococcota</taxon>
        <taxon>Deinococci</taxon>
        <taxon>Deinococcales</taxon>
        <taxon>Deinococcaceae</taxon>
        <taxon>Deinococcus</taxon>
    </lineage>
</organism>
<comment type="caution">
    <text evidence="1">The sequence shown here is derived from an EMBL/GenBank/DDBJ whole genome shotgun (WGS) entry which is preliminary data.</text>
</comment>
<gene>
    <name evidence="1" type="ORF">ACFP81_14875</name>
</gene>
<dbReference type="RefSeq" id="WP_380084241.1">
    <property type="nucleotide sequence ID" value="NZ_JBHSWD010000006.1"/>
</dbReference>
<dbReference type="EMBL" id="JBHSWD010000006">
    <property type="protein sequence ID" value="MFC6593168.1"/>
    <property type="molecule type" value="Genomic_DNA"/>
</dbReference>
<accession>A0ABW1YI56</accession>